<keyword evidence="2" id="KW-1185">Reference proteome</keyword>
<dbReference type="EMBL" id="JBBNAE010000006">
    <property type="protein sequence ID" value="KAK9116115.1"/>
    <property type="molecule type" value="Genomic_DNA"/>
</dbReference>
<proteinExistence type="predicted"/>
<name>A0AAP0IJ74_9MAGN</name>
<dbReference type="Proteomes" id="UP001417504">
    <property type="component" value="Unassembled WGS sequence"/>
</dbReference>
<accession>A0AAP0IJ74</accession>
<organism evidence="1 2">
    <name type="scientific">Stephania japonica</name>
    <dbReference type="NCBI Taxonomy" id="461633"/>
    <lineage>
        <taxon>Eukaryota</taxon>
        <taxon>Viridiplantae</taxon>
        <taxon>Streptophyta</taxon>
        <taxon>Embryophyta</taxon>
        <taxon>Tracheophyta</taxon>
        <taxon>Spermatophyta</taxon>
        <taxon>Magnoliopsida</taxon>
        <taxon>Ranunculales</taxon>
        <taxon>Menispermaceae</taxon>
        <taxon>Menispermoideae</taxon>
        <taxon>Cissampelideae</taxon>
        <taxon>Stephania</taxon>
    </lineage>
</organism>
<evidence type="ECO:0000313" key="2">
    <source>
        <dbReference type="Proteomes" id="UP001417504"/>
    </source>
</evidence>
<gene>
    <name evidence="1" type="ORF">Sjap_015062</name>
</gene>
<comment type="caution">
    <text evidence="1">The sequence shown here is derived from an EMBL/GenBank/DDBJ whole genome shotgun (WGS) entry which is preliminary data.</text>
</comment>
<evidence type="ECO:0000313" key="1">
    <source>
        <dbReference type="EMBL" id="KAK9116115.1"/>
    </source>
</evidence>
<sequence length="55" mass="6269">MAQVVVISVHAITEERWDVMLNERKPFYSFDLDSVNDIPIIGFPSRTLAFANPCD</sequence>
<reference evidence="1 2" key="1">
    <citation type="submission" date="2024-01" db="EMBL/GenBank/DDBJ databases">
        <title>Genome assemblies of Stephania.</title>
        <authorList>
            <person name="Yang L."/>
        </authorList>
    </citation>
    <scope>NUCLEOTIDE SEQUENCE [LARGE SCALE GENOMIC DNA]</scope>
    <source>
        <strain evidence="1">QJT</strain>
        <tissue evidence="1">Leaf</tissue>
    </source>
</reference>
<dbReference type="AlphaFoldDB" id="A0AAP0IJ74"/>
<protein>
    <submittedName>
        <fullName evidence="1">Uncharacterized protein</fullName>
    </submittedName>
</protein>